<protein>
    <submittedName>
        <fullName evidence="2">Calcyclin-binding protein</fullName>
    </submittedName>
</protein>
<dbReference type="Proteomes" id="UP000887576">
    <property type="component" value="Unplaced"/>
</dbReference>
<dbReference type="WBParaSite" id="JU765_v2.g10803.t2">
    <property type="protein sequence ID" value="JU765_v2.g10803.t2"/>
    <property type="gene ID" value="JU765_v2.g10803"/>
</dbReference>
<evidence type="ECO:0000313" key="1">
    <source>
        <dbReference type="Proteomes" id="UP000887576"/>
    </source>
</evidence>
<reference evidence="2" key="1">
    <citation type="submission" date="2022-11" db="UniProtKB">
        <authorList>
            <consortium name="WormBaseParasite"/>
        </authorList>
    </citation>
    <scope>IDENTIFICATION</scope>
</reference>
<sequence length="245" mass="27469">MTGDTGVHSILFNFVTKMTGDLTKDLEETEKFIEQAQSGVVKQALNDLKQKLQYQIEQAKFKQAGSSTPKRIIQNSGRPLIKLATYAYDESDNFVKLYYTLNGIQNLPAENVTAHFTDDSFDVHVTDLDGKDYTISAIGFTHPIDPEKSLVKQKADSLLVMMKKAKSGTWSELLKIVHAKKNEEKMKADNMDVSDPQAGLMNMMKKMYDEGDDDMKRNIRKAWHESQSKKMGDGMGGAGDLGLDF</sequence>
<proteinExistence type="predicted"/>
<name>A0AC34PWX5_9BILA</name>
<accession>A0AC34PWX5</accession>
<organism evidence="1 2">
    <name type="scientific">Panagrolaimus sp. JU765</name>
    <dbReference type="NCBI Taxonomy" id="591449"/>
    <lineage>
        <taxon>Eukaryota</taxon>
        <taxon>Metazoa</taxon>
        <taxon>Ecdysozoa</taxon>
        <taxon>Nematoda</taxon>
        <taxon>Chromadorea</taxon>
        <taxon>Rhabditida</taxon>
        <taxon>Tylenchina</taxon>
        <taxon>Panagrolaimomorpha</taxon>
        <taxon>Panagrolaimoidea</taxon>
        <taxon>Panagrolaimidae</taxon>
        <taxon>Panagrolaimus</taxon>
    </lineage>
</organism>
<evidence type="ECO:0000313" key="2">
    <source>
        <dbReference type="WBParaSite" id="JU765_v2.g10803.t2"/>
    </source>
</evidence>